<reference evidence="1" key="1">
    <citation type="submission" date="2021-02" db="EMBL/GenBank/DDBJ databases">
        <authorList>
            <person name="Vanwijnsberghe S."/>
        </authorList>
    </citation>
    <scope>NUCLEOTIDE SEQUENCE</scope>
    <source>
        <strain evidence="1">R-70211</strain>
    </source>
</reference>
<protein>
    <submittedName>
        <fullName evidence="1">Uncharacterized protein</fullName>
    </submittedName>
</protein>
<sequence>MQSLVERLPLDVFMPYVIAGAALCPESMALAYVRDACIDFATRSNTLRRRTFIHQQCGVRDYPVWPDCCEQIVRINEAHVDGWCYRGARDTCCFDRSGALFTVSDGLLHISSEPSDDRPRSIELRFTVTPTRDACEVDATLFNDWQNAITDGALARLYMLPGYPFSAPQLGVVRERAYNGAVSRARIRSLKSDTGDVTMARGTPFV</sequence>
<evidence type="ECO:0000313" key="1">
    <source>
        <dbReference type="EMBL" id="CAE6958668.1"/>
    </source>
</evidence>
<keyword evidence="2" id="KW-1185">Reference proteome</keyword>
<dbReference type="AlphaFoldDB" id="A0A9N8NDD1"/>
<evidence type="ECO:0000313" key="2">
    <source>
        <dbReference type="Proteomes" id="UP000675121"/>
    </source>
</evidence>
<comment type="caution">
    <text evidence="1">The sequence shown here is derived from an EMBL/GenBank/DDBJ whole genome shotgun (WGS) entry which is preliminary data.</text>
</comment>
<dbReference type="RefSeq" id="WP_201138568.1">
    <property type="nucleotide sequence ID" value="NZ_CAJNAS010000029.1"/>
</dbReference>
<accession>A0A9N8NDD1</accession>
<dbReference type="Proteomes" id="UP000675121">
    <property type="component" value="Unassembled WGS sequence"/>
</dbReference>
<organism evidence="1 2">
    <name type="scientific">Paraburkholderia domus</name>
    <dbReference type="NCBI Taxonomy" id="2793075"/>
    <lineage>
        <taxon>Bacteria</taxon>
        <taxon>Pseudomonadati</taxon>
        <taxon>Pseudomonadota</taxon>
        <taxon>Betaproteobacteria</taxon>
        <taxon>Burkholderiales</taxon>
        <taxon>Burkholderiaceae</taxon>
        <taxon>Paraburkholderia</taxon>
    </lineage>
</organism>
<proteinExistence type="predicted"/>
<name>A0A9N8NDD1_9BURK</name>
<gene>
    <name evidence="1" type="ORF">R70211_06773</name>
</gene>
<dbReference type="EMBL" id="CAJNAS010000029">
    <property type="protein sequence ID" value="CAE6958668.1"/>
    <property type="molecule type" value="Genomic_DNA"/>
</dbReference>